<gene>
    <name evidence="1" type="ORF">FA740_04445</name>
</gene>
<reference evidence="1 2" key="1">
    <citation type="submission" date="2019-04" db="EMBL/GenBank/DDBJ databases">
        <authorList>
            <person name="Li J."/>
        </authorList>
    </citation>
    <scope>NUCLEOTIDE SEQUENCE [LARGE SCALE GENOMIC DNA]</scope>
    <source>
        <strain evidence="1 2">CCTCC AB2016182</strain>
    </source>
</reference>
<dbReference type="EMBL" id="SUNH01000006">
    <property type="protein sequence ID" value="TJZ86142.1"/>
    <property type="molecule type" value="Genomic_DNA"/>
</dbReference>
<dbReference type="Proteomes" id="UP000306223">
    <property type="component" value="Unassembled WGS sequence"/>
</dbReference>
<keyword evidence="2" id="KW-1185">Reference proteome</keyword>
<dbReference type="RefSeq" id="WP_136855571.1">
    <property type="nucleotide sequence ID" value="NZ_SUNH01000006.1"/>
</dbReference>
<accession>A0A4U0QX55</accession>
<name>A0A4U0QX55_9RHOB</name>
<evidence type="ECO:0008006" key="3">
    <source>
        <dbReference type="Google" id="ProtNLM"/>
    </source>
</evidence>
<organism evidence="1 2">
    <name type="scientific">Paracoccus hibiscisoli</name>
    <dbReference type="NCBI Taxonomy" id="2023261"/>
    <lineage>
        <taxon>Bacteria</taxon>
        <taxon>Pseudomonadati</taxon>
        <taxon>Pseudomonadota</taxon>
        <taxon>Alphaproteobacteria</taxon>
        <taxon>Rhodobacterales</taxon>
        <taxon>Paracoccaceae</taxon>
        <taxon>Paracoccus</taxon>
    </lineage>
</organism>
<evidence type="ECO:0000313" key="1">
    <source>
        <dbReference type="EMBL" id="TJZ86142.1"/>
    </source>
</evidence>
<comment type="caution">
    <text evidence="1">The sequence shown here is derived from an EMBL/GenBank/DDBJ whole genome shotgun (WGS) entry which is preliminary data.</text>
</comment>
<protein>
    <recommendedName>
        <fullName evidence="3">Helix-turn-helix transcriptional regulator</fullName>
    </recommendedName>
</protein>
<proteinExistence type="predicted"/>
<dbReference type="OrthoDB" id="7727719at2"/>
<evidence type="ECO:0000313" key="2">
    <source>
        <dbReference type="Proteomes" id="UP000306223"/>
    </source>
</evidence>
<sequence length="83" mass="9653">MKNPAYSTDPRASRRWFRDLLWRAFPAASERELAEKASAVLDVSHRQVINWLREEHDPKLRYIMKVLALAGAEIVFSRIEGQS</sequence>
<dbReference type="AlphaFoldDB" id="A0A4U0QX55"/>